<evidence type="ECO:0000313" key="13">
    <source>
        <dbReference type="EMBL" id="GAA5157917.1"/>
    </source>
</evidence>
<dbReference type="Pfam" id="PF07963">
    <property type="entry name" value="N_methyl"/>
    <property type="match status" value="1"/>
</dbReference>
<evidence type="ECO:0000256" key="5">
    <source>
        <dbReference type="ARBA" id="ARBA00022519"/>
    </source>
</evidence>
<evidence type="ECO:0000313" key="14">
    <source>
        <dbReference type="Proteomes" id="UP001500547"/>
    </source>
</evidence>
<evidence type="ECO:0000256" key="10">
    <source>
        <dbReference type="ARBA" id="ARBA00030775"/>
    </source>
</evidence>
<dbReference type="NCBIfam" id="TIGR02532">
    <property type="entry name" value="IV_pilin_GFxxxE"/>
    <property type="match status" value="1"/>
</dbReference>
<keyword evidence="8" id="KW-0472">Membrane</keyword>
<evidence type="ECO:0000256" key="8">
    <source>
        <dbReference type="ARBA" id="ARBA00023136"/>
    </source>
</evidence>
<dbReference type="EMBL" id="BAABLD010000001">
    <property type="protein sequence ID" value="GAA5157917.1"/>
    <property type="molecule type" value="Genomic_DNA"/>
</dbReference>
<dbReference type="PROSITE" id="PS00409">
    <property type="entry name" value="PROKAR_NTER_METHYL"/>
    <property type="match status" value="1"/>
</dbReference>
<dbReference type="SUPFAM" id="SSF54523">
    <property type="entry name" value="Pili subunits"/>
    <property type="match status" value="1"/>
</dbReference>
<dbReference type="InterPro" id="IPR022346">
    <property type="entry name" value="T2SS_GspH"/>
</dbReference>
<reference evidence="14" key="1">
    <citation type="journal article" date="2019" name="Int. J. Syst. Evol. Microbiol.">
        <title>The Global Catalogue of Microorganisms (GCM) 10K type strain sequencing project: providing services to taxonomists for standard genome sequencing and annotation.</title>
        <authorList>
            <consortium name="The Broad Institute Genomics Platform"/>
            <consortium name="The Broad Institute Genome Sequencing Center for Infectious Disease"/>
            <person name="Wu L."/>
            <person name="Ma J."/>
        </authorList>
    </citation>
    <scope>NUCLEOTIDE SEQUENCE [LARGE SCALE GENOMIC DNA]</scope>
    <source>
        <strain evidence="14">JCM 18715</strain>
    </source>
</reference>
<evidence type="ECO:0000256" key="7">
    <source>
        <dbReference type="ARBA" id="ARBA00022989"/>
    </source>
</evidence>
<keyword evidence="3" id="KW-1003">Cell membrane</keyword>
<dbReference type="Pfam" id="PF12019">
    <property type="entry name" value="GspH"/>
    <property type="match status" value="1"/>
</dbReference>
<evidence type="ECO:0000256" key="9">
    <source>
        <dbReference type="ARBA" id="ARBA00025772"/>
    </source>
</evidence>
<evidence type="ECO:0000256" key="2">
    <source>
        <dbReference type="ARBA" id="ARBA00021549"/>
    </source>
</evidence>
<keyword evidence="14" id="KW-1185">Reference proteome</keyword>
<dbReference type="Proteomes" id="UP001500547">
    <property type="component" value="Unassembled WGS sequence"/>
</dbReference>
<feature type="domain" description="General secretion pathway GspH" evidence="12">
    <location>
        <begin position="45"/>
        <end position="188"/>
    </location>
</feature>
<gene>
    <name evidence="13" type="ORF">GCM10025770_01810</name>
</gene>
<keyword evidence="6" id="KW-0812">Transmembrane</keyword>
<evidence type="ECO:0000256" key="6">
    <source>
        <dbReference type="ARBA" id="ARBA00022692"/>
    </source>
</evidence>
<organism evidence="13 14">
    <name type="scientific">Viridibacterium curvum</name>
    <dbReference type="NCBI Taxonomy" id="1101404"/>
    <lineage>
        <taxon>Bacteria</taxon>
        <taxon>Pseudomonadati</taxon>
        <taxon>Pseudomonadota</taxon>
        <taxon>Betaproteobacteria</taxon>
        <taxon>Rhodocyclales</taxon>
        <taxon>Rhodocyclaceae</taxon>
        <taxon>Viridibacterium</taxon>
    </lineage>
</organism>
<name>A0ABP9Q7F4_9RHOO</name>
<comment type="subcellular location">
    <subcellularLocation>
        <location evidence="1">Cell inner membrane</location>
        <topology evidence="1">Single-pass membrane protein</topology>
    </subcellularLocation>
</comment>
<dbReference type="InterPro" id="IPR045584">
    <property type="entry name" value="Pilin-like"/>
</dbReference>
<feature type="coiled-coil region" evidence="11">
    <location>
        <begin position="39"/>
        <end position="66"/>
    </location>
</feature>
<comment type="similarity">
    <text evidence="9">Belongs to the GSP H family.</text>
</comment>
<proteinExistence type="inferred from homology"/>
<evidence type="ECO:0000256" key="4">
    <source>
        <dbReference type="ARBA" id="ARBA00022481"/>
    </source>
</evidence>
<dbReference type="Gene3D" id="3.30.700.10">
    <property type="entry name" value="Glycoprotein, Type 4 Pilin"/>
    <property type="match status" value="1"/>
</dbReference>
<evidence type="ECO:0000256" key="11">
    <source>
        <dbReference type="SAM" id="Coils"/>
    </source>
</evidence>
<evidence type="ECO:0000256" key="3">
    <source>
        <dbReference type="ARBA" id="ARBA00022475"/>
    </source>
</evidence>
<dbReference type="InterPro" id="IPR012902">
    <property type="entry name" value="N_methyl_site"/>
</dbReference>
<accession>A0ABP9Q7F4</accession>
<keyword evidence="4" id="KW-0488">Methylation</keyword>
<keyword evidence="5" id="KW-0997">Cell inner membrane</keyword>
<dbReference type="RefSeq" id="WP_345530934.1">
    <property type="nucleotide sequence ID" value="NZ_BAABLD010000001.1"/>
</dbReference>
<sequence>MLRRRIQRGFSLVELIVVVAIMALLAALAGPELAAWIANSRVRSAAEALQNDLRKAQAEALRRNHQVAFVLTETQPVAANVASVVANAAGRYWMLRVVSTTEQANAASIGGSYFVKGETIGRQLDVTVKATNAMLCFNTMGRLAANTANTIDGLALSCAVPGATAPAQFDISRTGADRPLRVTVSLAGQVRMCDPSKTLSATKPDGC</sequence>
<keyword evidence="7" id="KW-1133">Transmembrane helix</keyword>
<evidence type="ECO:0000256" key="1">
    <source>
        <dbReference type="ARBA" id="ARBA00004377"/>
    </source>
</evidence>
<keyword evidence="11" id="KW-0175">Coiled coil</keyword>
<comment type="caution">
    <text evidence="13">The sequence shown here is derived from an EMBL/GenBank/DDBJ whole genome shotgun (WGS) entry which is preliminary data.</text>
</comment>
<evidence type="ECO:0000259" key="12">
    <source>
        <dbReference type="Pfam" id="PF12019"/>
    </source>
</evidence>
<protein>
    <recommendedName>
        <fullName evidence="2">Type II secretion system protein H</fullName>
    </recommendedName>
    <alternativeName>
        <fullName evidence="10">General secretion pathway protein H</fullName>
    </alternativeName>
</protein>